<dbReference type="InterPro" id="IPR000033">
    <property type="entry name" value="LDLR_classB_rpt"/>
</dbReference>
<feature type="repeat" description="LDL-receptor class B" evidence="8">
    <location>
        <begin position="149"/>
        <end position="192"/>
    </location>
</feature>
<feature type="transmembrane region" description="Helical" evidence="9">
    <location>
        <begin position="597"/>
        <end position="619"/>
    </location>
</feature>
<keyword evidence="2 7" id="KW-0245">EGF-like domain</keyword>
<dbReference type="InterPro" id="IPR018097">
    <property type="entry name" value="EGF_Ca-bd_CS"/>
</dbReference>
<keyword evidence="6" id="KW-0325">Glycoprotein</keyword>
<dbReference type="InterPro" id="IPR000152">
    <property type="entry name" value="EGF-type_Asp/Asn_hydroxyl_site"/>
</dbReference>
<dbReference type="FunFam" id="2.10.25.10:FF:000080">
    <property type="entry name" value="Neurogenic locus notch 1"/>
    <property type="match status" value="1"/>
</dbReference>
<feature type="chain" id="PRO_5042092473" description="EGF-like domain-containing protein" evidence="10">
    <location>
        <begin position="21"/>
        <end position="661"/>
    </location>
</feature>
<evidence type="ECO:0000256" key="4">
    <source>
        <dbReference type="ARBA" id="ARBA00022737"/>
    </source>
</evidence>
<dbReference type="InterPro" id="IPR000742">
    <property type="entry name" value="EGF"/>
</dbReference>
<dbReference type="PROSITE" id="PS01186">
    <property type="entry name" value="EGF_2"/>
    <property type="match status" value="3"/>
</dbReference>
<reference evidence="12" key="1">
    <citation type="journal article" date="2023" name="Mol. Biol. Evol.">
        <title>Third-Generation Sequencing Reveals the Adaptive Role of the Epigenome in Three Deep-Sea Polychaetes.</title>
        <authorList>
            <person name="Perez M."/>
            <person name="Aroh O."/>
            <person name="Sun Y."/>
            <person name="Lan Y."/>
            <person name="Juniper S.K."/>
            <person name="Young C.R."/>
            <person name="Angers B."/>
            <person name="Qian P.Y."/>
        </authorList>
    </citation>
    <scope>NUCLEOTIDE SEQUENCE</scope>
    <source>
        <strain evidence="12">P08H-3</strain>
    </source>
</reference>
<keyword evidence="4" id="KW-0677">Repeat</keyword>
<evidence type="ECO:0000256" key="10">
    <source>
        <dbReference type="SAM" id="SignalP"/>
    </source>
</evidence>
<evidence type="ECO:0000256" key="5">
    <source>
        <dbReference type="ARBA" id="ARBA00023157"/>
    </source>
</evidence>
<dbReference type="PROSITE" id="PS51120">
    <property type="entry name" value="LDLRB"/>
    <property type="match status" value="2"/>
</dbReference>
<dbReference type="PROSITE" id="PS01187">
    <property type="entry name" value="EGF_CA"/>
    <property type="match status" value="2"/>
</dbReference>
<feature type="disulfide bond" evidence="7">
    <location>
        <begin position="509"/>
        <end position="518"/>
    </location>
</feature>
<dbReference type="SUPFAM" id="SSF63825">
    <property type="entry name" value="YWTD domain"/>
    <property type="match status" value="2"/>
</dbReference>
<evidence type="ECO:0000259" key="11">
    <source>
        <dbReference type="PROSITE" id="PS50026"/>
    </source>
</evidence>
<dbReference type="InterPro" id="IPR009030">
    <property type="entry name" value="Growth_fac_rcpt_cys_sf"/>
</dbReference>
<keyword evidence="9" id="KW-0472">Membrane</keyword>
<keyword evidence="9" id="KW-0812">Transmembrane</keyword>
<accession>A0AAD9IR73</accession>
<evidence type="ECO:0000256" key="1">
    <source>
        <dbReference type="ARBA" id="ARBA00022473"/>
    </source>
</evidence>
<feature type="disulfide bond" evidence="7">
    <location>
        <begin position="547"/>
        <end position="556"/>
    </location>
</feature>
<evidence type="ECO:0000256" key="2">
    <source>
        <dbReference type="ARBA" id="ARBA00022536"/>
    </source>
</evidence>
<dbReference type="SUPFAM" id="SSF57184">
    <property type="entry name" value="Growth factor receptor domain"/>
    <property type="match status" value="1"/>
</dbReference>
<dbReference type="PRINTS" id="PR00010">
    <property type="entry name" value="EGFBLOOD"/>
</dbReference>
<dbReference type="InterPro" id="IPR011042">
    <property type="entry name" value="6-blade_b-propeller_TolB-like"/>
</dbReference>
<name>A0AAD9IR73_9ANNE</name>
<dbReference type="Pfam" id="PF00058">
    <property type="entry name" value="Ldl_recept_b"/>
    <property type="match status" value="1"/>
</dbReference>
<dbReference type="GO" id="GO:0005509">
    <property type="term" value="F:calcium ion binding"/>
    <property type="evidence" value="ECO:0007669"/>
    <property type="project" value="InterPro"/>
</dbReference>
<organism evidence="12 13">
    <name type="scientific">Paralvinella palmiformis</name>
    <dbReference type="NCBI Taxonomy" id="53620"/>
    <lineage>
        <taxon>Eukaryota</taxon>
        <taxon>Metazoa</taxon>
        <taxon>Spiralia</taxon>
        <taxon>Lophotrochozoa</taxon>
        <taxon>Annelida</taxon>
        <taxon>Polychaeta</taxon>
        <taxon>Sedentaria</taxon>
        <taxon>Canalipalpata</taxon>
        <taxon>Terebellida</taxon>
        <taxon>Terebelliformia</taxon>
        <taxon>Alvinellidae</taxon>
        <taxon>Paralvinella</taxon>
    </lineage>
</organism>
<feature type="signal peptide" evidence="10">
    <location>
        <begin position="1"/>
        <end position="20"/>
    </location>
</feature>
<feature type="domain" description="EGF-like" evidence="11">
    <location>
        <begin position="521"/>
        <end position="557"/>
    </location>
</feature>
<dbReference type="PROSITE" id="PS00010">
    <property type="entry name" value="ASX_HYDROXYL"/>
    <property type="match status" value="3"/>
</dbReference>
<dbReference type="InterPro" id="IPR001881">
    <property type="entry name" value="EGF-like_Ca-bd_dom"/>
</dbReference>
<gene>
    <name evidence="12" type="ORF">LSH36_2068g00012</name>
</gene>
<keyword evidence="5 7" id="KW-1015">Disulfide bond</keyword>
<evidence type="ECO:0000256" key="3">
    <source>
        <dbReference type="ARBA" id="ARBA00022729"/>
    </source>
</evidence>
<dbReference type="Gene3D" id="2.120.10.30">
    <property type="entry name" value="TolB, C-terminal domain"/>
    <property type="match status" value="2"/>
</dbReference>
<evidence type="ECO:0000256" key="6">
    <source>
        <dbReference type="ARBA" id="ARBA00023180"/>
    </source>
</evidence>
<evidence type="ECO:0000256" key="7">
    <source>
        <dbReference type="PROSITE-ProRule" id="PRU00076"/>
    </source>
</evidence>
<dbReference type="SMART" id="SM00135">
    <property type="entry name" value="LY"/>
    <property type="match status" value="8"/>
</dbReference>
<feature type="domain" description="EGF-like" evidence="11">
    <location>
        <begin position="559"/>
        <end position="595"/>
    </location>
</feature>
<evidence type="ECO:0000313" key="13">
    <source>
        <dbReference type="Proteomes" id="UP001208570"/>
    </source>
</evidence>
<dbReference type="AlphaFoldDB" id="A0AAD9IR73"/>
<dbReference type="SMART" id="SM00181">
    <property type="entry name" value="EGF"/>
    <property type="match status" value="3"/>
</dbReference>
<dbReference type="Pfam" id="PF00008">
    <property type="entry name" value="EGF"/>
    <property type="match status" value="3"/>
</dbReference>
<evidence type="ECO:0000256" key="9">
    <source>
        <dbReference type="SAM" id="Phobius"/>
    </source>
</evidence>
<dbReference type="Proteomes" id="UP001208570">
    <property type="component" value="Unassembled WGS sequence"/>
</dbReference>
<comment type="caution">
    <text evidence="12">The sequence shown here is derived from an EMBL/GenBank/DDBJ whole genome shotgun (WGS) entry which is preliminary data.</text>
</comment>
<dbReference type="PANTHER" id="PTHR46513">
    <property type="entry name" value="VITELLOGENIN RECEPTOR-LIKE PROTEIN-RELATED-RELATED"/>
    <property type="match status" value="1"/>
</dbReference>
<evidence type="ECO:0000256" key="8">
    <source>
        <dbReference type="PROSITE-ProRule" id="PRU00461"/>
    </source>
</evidence>
<feature type="domain" description="EGF-like" evidence="11">
    <location>
        <begin position="483"/>
        <end position="519"/>
    </location>
</feature>
<dbReference type="CDD" id="cd00054">
    <property type="entry name" value="EGF_CA"/>
    <property type="match status" value="3"/>
</dbReference>
<dbReference type="PROSITE" id="PS00022">
    <property type="entry name" value="EGF_1"/>
    <property type="match status" value="3"/>
</dbReference>
<keyword evidence="13" id="KW-1185">Reference proteome</keyword>
<protein>
    <recommendedName>
        <fullName evidence="11">EGF-like domain-containing protein</fullName>
    </recommendedName>
</protein>
<keyword evidence="9" id="KW-1133">Transmembrane helix</keyword>
<dbReference type="InterPro" id="IPR050778">
    <property type="entry name" value="Cueball_EGF_LRP_Nidogen"/>
</dbReference>
<comment type="caution">
    <text evidence="7">Lacks conserved residue(s) required for the propagation of feature annotation.</text>
</comment>
<dbReference type="FunFam" id="2.10.25.10:FF:000143">
    <property type="entry name" value="Protein crumbs 1"/>
    <property type="match status" value="2"/>
</dbReference>
<feature type="repeat" description="LDL-receptor class B" evidence="8">
    <location>
        <begin position="106"/>
        <end position="148"/>
    </location>
</feature>
<proteinExistence type="predicted"/>
<keyword evidence="3 10" id="KW-0732">Signal</keyword>
<dbReference type="Gene3D" id="2.10.25.10">
    <property type="entry name" value="Laminin"/>
    <property type="match status" value="3"/>
</dbReference>
<sequence length="661" mass="74303">MYFQVIVMLTGLMFAPICEGYDLIFLSTTNEIHYANMSNFDGHTTYIPLINTTDVSSVDYDPLEEYVYWADVNKGIIVKARLNGSDENILIESVNASTITLDVESRMIYWTDTSSHTIERSDLGVTDKQILVDEFLDQPRSIVLDKGNGKMYWAESGINPRIERANLDGSVREELVHTPLGTRLVLTLDTTKRQMYWADGGLDHIMSSDMDGKHQQEIYKTNSNPSSMDFYEILLLAETEGLLELDLGIERDLGRPIESFQHFQPTGIDFDPIDDKLYSVLYGNQTIISVFRNGTDLKTLTTNIQDKRLPSNLAISLDTKEIFWSMPQLGTIERMTLFGNNRETYKSNLRRVVALALDVENRYVYWASFLKEGDVKCAKYTGDEEKTLVGDVMYPSSIVLDLPNNTMYIAAAAETSIYQYKLDGTIIGKLKAKENIYYMTMMGDFLYFYEKDSSLYRINKNDDNQLTVLRSGNEGGFTSFKIIRTSCLLSPCKNNGTCINGIESFNCSCIDGFSGTLCETDIDECVGVTCHNNGTCVDKINSYYCICLPGFTGRQCQTDTDECVSNPCQNNGTCVDVINGYMCSCVQGFVGDRCESGLGYIAFAVGSTLFVAAMITYGLRRTLIRRKKNNSTLNPPHKKELHSLVHLPSFGNSGIYMLNDL</sequence>
<dbReference type="SMART" id="SM00179">
    <property type="entry name" value="EGF_CA"/>
    <property type="match status" value="3"/>
</dbReference>
<feature type="disulfide bond" evidence="7">
    <location>
        <begin position="585"/>
        <end position="594"/>
    </location>
</feature>
<evidence type="ECO:0000313" key="12">
    <source>
        <dbReference type="EMBL" id="KAK2139067.1"/>
    </source>
</evidence>
<dbReference type="PROSITE" id="PS50026">
    <property type="entry name" value="EGF_3"/>
    <property type="match status" value="3"/>
</dbReference>
<dbReference type="EMBL" id="JAODUP010002062">
    <property type="protein sequence ID" value="KAK2139067.1"/>
    <property type="molecule type" value="Genomic_DNA"/>
</dbReference>
<keyword evidence="1" id="KW-0217">Developmental protein</keyword>